<accession>A0ACC0AER2</accession>
<dbReference type="Proteomes" id="UP001060085">
    <property type="component" value="Linkage Group LG06"/>
</dbReference>
<gene>
    <name evidence="1" type="ORF">M9H77_27720</name>
</gene>
<protein>
    <submittedName>
        <fullName evidence="1">Uncharacterized protein</fullName>
    </submittedName>
</protein>
<sequence length="192" mass="22199">MTDRGALVLLQICPQLNRHVQPNPLVPLGAIWCTSFDLSQLPTHILLTYRDELDFMPSDQWRQHIRDGLVLPIEDLSSPRDDYIRWYWDITRVYIRNPTLRDTRTIGYQPTGVNRRMMEVDDMATGVLEGPQSSPTQYASFVKRVQTIIRRCMVSIGGTLGCTTSQHDIQQTFPMQPSHRRPREPIPERGAR</sequence>
<keyword evidence="2" id="KW-1185">Reference proteome</keyword>
<organism evidence="1 2">
    <name type="scientific">Catharanthus roseus</name>
    <name type="common">Madagascar periwinkle</name>
    <name type="synonym">Vinca rosea</name>
    <dbReference type="NCBI Taxonomy" id="4058"/>
    <lineage>
        <taxon>Eukaryota</taxon>
        <taxon>Viridiplantae</taxon>
        <taxon>Streptophyta</taxon>
        <taxon>Embryophyta</taxon>
        <taxon>Tracheophyta</taxon>
        <taxon>Spermatophyta</taxon>
        <taxon>Magnoliopsida</taxon>
        <taxon>eudicotyledons</taxon>
        <taxon>Gunneridae</taxon>
        <taxon>Pentapetalae</taxon>
        <taxon>asterids</taxon>
        <taxon>lamiids</taxon>
        <taxon>Gentianales</taxon>
        <taxon>Apocynaceae</taxon>
        <taxon>Rauvolfioideae</taxon>
        <taxon>Vinceae</taxon>
        <taxon>Catharanthinae</taxon>
        <taxon>Catharanthus</taxon>
    </lineage>
</organism>
<name>A0ACC0AER2_CATRO</name>
<reference evidence="2" key="1">
    <citation type="journal article" date="2023" name="Nat. Plants">
        <title>Single-cell RNA sequencing provides a high-resolution roadmap for understanding the multicellular compartmentation of specialized metabolism.</title>
        <authorList>
            <person name="Sun S."/>
            <person name="Shen X."/>
            <person name="Li Y."/>
            <person name="Li Y."/>
            <person name="Wang S."/>
            <person name="Li R."/>
            <person name="Zhang H."/>
            <person name="Shen G."/>
            <person name="Guo B."/>
            <person name="Wei J."/>
            <person name="Xu J."/>
            <person name="St-Pierre B."/>
            <person name="Chen S."/>
            <person name="Sun C."/>
        </authorList>
    </citation>
    <scope>NUCLEOTIDE SEQUENCE [LARGE SCALE GENOMIC DNA]</scope>
</reference>
<evidence type="ECO:0000313" key="2">
    <source>
        <dbReference type="Proteomes" id="UP001060085"/>
    </source>
</evidence>
<comment type="caution">
    <text evidence="1">The sequence shown here is derived from an EMBL/GenBank/DDBJ whole genome shotgun (WGS) entry which is preliminary data.</text>
</comment>
<evidence type="ECO:0000313" key="1">
    <source>
        <dbReference type="EMBL" id="KAI5658927.1"/>
    </source>
</evidence>
<proteinExistence type="predicted"/>
<dbReference type="EMBL" id="CM044706">
    <property type="protein sequence ID" value="KAI5658927.1"/>
    <property type="molecule type" value="Genomic_DNA"/>
</dbReference>